<comment type="caution">
    <text evidence="1">The sequence shown here is derived from an EMBL/GenBank/DDBJ whole genome shotgun (WGS) entry which is preliminary data.</text>
</comment>
<dbReference type="RefSeq" id="WP_311504552.1">
    <property type="nucleotide sequence ID" value="NZ_JAVRHK010000017.1"/>
</dbReference>
<evidence type="ECO:0000313" key="1">
    <source>
        <dbReference type="EMBL" id="MDT0678216.1"/>
    </source>
</evidence>
<protein>
    <submittedName>
        <fullName evidence="1">Ribonuclease Z</fullName>
    </submittedName>
</protein>
<sequence>MKTTEKDKYLLIENDQDSLTEFASVLTREHAVFEDKNVIVDLKKYDELQLQDLLGFLELSNTHRQHKKSFVIVNNALHADKIPDELFVAPTLPEAEDIVQMEEIERDLGF</sequence>
<dbReference type="Gene3D" id="3.30.750.24">
    <property type="entry name" value="STAS domain"/>
    <property type="match status" value="1"/>
</dbReference>
<proteinExistence type="predicted"/>
<organism evidence="1 2">
    <name type="scientific">Autumnicola musiva</name>
    <dbReference type="NCBI Taxonomy" id="3075589"/>
    <lineage>
        <taxon>Bacteria</taxon>
        <taxon>Pseudomonadati</taxon>
        <taxon>Bacteroidota</taxon>
        <taxon>Flavobacteriia</taxon>
        <taxon>Flavobacteriales</taxon>
        <taxon>Flavobacteriaceae</taxon>
        <taxon>Autumnicola</taxon>
    </lineage>
</organism>
<name>A0ABU3D9T0_9FLAO</name>
<dbReference type="Proteomes" id="UP001262582">
    <property type="component" value="Unassembled WGS sequence"/>
</dbReference>
<gene>
    <name evidence="1" type="ORF">RM539_16655</name>
</gene>
<reference evidence="1 2" key="1">
    <citation type="submission" date="2023-09" db="EMBL/GenBank/DDBJ databases">
        <authorList>
            <person name="Rey-Velasco X."/>
        </authorList>
    </citation>
    <scope>NUCLEOTIDE SEQUENCE [LARGE SCALE GENOMIC DNA]</scope>
    <source>
        <strain evidence="1 2">F117</strain>
    </source>
</reference>
<dbReference type="EMBL" id="JAVRHK010000017">
    <property type="protein sequence ID" value="MDT0678216.1"/>
    <property type="molecule type" value="Genomic_DNA"/>
</dbReference>
<keyword evidence="2" id="KW-1185">Reference proteome</keyword>
<accession>A0ABU3D9T0</accession>
<evidence type="ECO:0000313" key="2">
    <source>
        <dbReference type="Proteomes" id="UP001262582"/>
    </source>
</evidence>
<dbReference type="InterPro" id="IPR036513">
    <property type="entry name" value="STAS_dom_sf"/>
</dbReference>